<organism evidence="1">
    <name type="scientific">Rhizophora mucronata</name>
    <name type="common">Asiatic mangrove</name>
    <dbReference type="NCBI Taxonomy" id="61149"/>
    <lineage>
        <taxon>Eukaryota</taxon>
        <taxon>Viridiplantae</taxon>
        <taxon>Streptophyta</taxon>
        <taxon>Embryophyta</taxon>
        <taxon>Tracheophyta</taxon>
        <taxon>Spermatophyta</taxon>
        <taxon>Magnoliopsida</taxon>
        <taxon>eudicotyledons</taxon>
        <taxon>Gunneridae</taxon>
        <taxon>Pentapetalae</taxon>
        <taxon>rosids</taxon>
        <taxon>fabids</taxon>
        <taxon>Malpighiales</taxon>
        <taxon>Rhizophoraceae</taxon>
        <taxon>Rhizophora</taxon>
    </lineage>
</organism>
<dbReference type="AlphaFoldDB" id="A0A2P2NUD5"/>
<reference evidence="1" key="1">
    <citation type="submission" date="2018-02" db="EMBL/GenBank/DDBJ databases">
        <title>Rhizophora mucronata_Transcriptome.</title>
        <authorList>
            <person name="Meera S.P."/>
            <person name="Sreeshan A."/>
            <person name="Augustine A."/>
        </authorList>
    </citation>
    <scope>NUCLEOTIDE SEQUENCE</scope>
    <source>
        <tissue evidence="1">Leaf</tissue>
    </source>
</reference>
<dbReference type="EMBL" id="GGEC01065590">
    <property type="protein sequence ID" value="MBX46074.1"/>
    <property type="molecule type" value="Transcribed_RNA"/>
</dbReference>
<name>A0A2P2NUD5_RHIMU</name>
<evidence type="ECO:0000313" key="1">
    <source>
        <dbReference type="EMBL" id="MBX46074.1"/>
    </source>
</evidence>
<proteinExistence type="predicted"/>
<protein>
    <submittedName>
        <fullName evidence="1">Uncharacterized protein</fullName>
    </submittedName>
</protein>
<sequence length="34" mass="3923">MKWRISCYRLLFGCRESVGILEFLLLSSLSSVKS</sequence>
<accession>A0A2P2NUD5</accession>